<dbReference type="RefSeq" id="WP_147134438.1">
    <property type="nucleotide sequence ID" value="NZ_VOSC01000023.1"/>
</dbReference>
<evidence type="ECO:0008006" key="3">
    <source>
        <dbReference type="Google" id="ProtNLM"/>
    </source>
</evidence>
<sequence>MIKKIGVLVVCFVMFACGDDGVSGEKYEYHFFSERELTVNTVQESYMKYGVVSQGNNLVFKYHYKAKDDEQIADDEYSEFIYFEVDANLNSFELTNEALTGAKVILTKSCFCFFGDTPEKNVEPTGIITGEKISDSKWKITLNVTFYGDETRQFDKVFVLQ</sequence>
<protein>
    <recommendedName>
        <fullName evidence="3">Lipoprotein</fullName>
    </recommendedName>
</protein>
<dbReference type="PROSITE" id="PS51257">
    <property type="entry name" value="PROKAR_LIPOPROTEIN"/>
    <property type="match status" value="1"/>
</dbReference>
<reference evidence="2" key="1">
    <citation type="submission" date="2019-08" db="EMBL/GenBank/DDBJ databases">
        <title>Seonamhaeicola sediminis sp. nov., isolated from marine sediment.</title>
        <authorList>
            <person name="Cao W.R."/>
        </authorList>
    </citation>
    <scope>NUCLEOTIDE SEQUENCE [LARGE SCALE GENOMIC DNA]</scope>
    <source>
        <strain evidence="2">Gy8</strain>
    </source>
</reference>
<gene>
    <name evidence="1" type="ORF">FUA26_08530</name>
</gene>
<comment type="caution">
    <text evidence="1">The sequence shown here is derived from an EMBL/GenBank/DDBJ whole genome shotgun (WGS) entry which is preliminary data.</text>
</comment>
<accession>A0A5C7ARW1</accession>
<dbReference type="AlphaFoldDB" id="A0A5C7ARW1"/>
<evidence type="ECO:0000313" key="2">
    <source>
        <dbReference type="Proteomes" id="UP000321790"/>
    </source>
</evidence>
<dbReference type="EMBL" id="VOSC01000023">
    <property type="protein sequence ID" value="TXE11107.1"/>
    <property type="molecule type" value="Genomic_DNA"/>
</dbReference>
<organism evidence="1 2">
    <name type="scientific">Seonamhaeicola algicola</name>
    <dbReference type="NCBI Taxonomy" id="1719036"/>
    <lineage>
        <taxon>Bacteria</taxon>
        <taxon>Pseudomonadati</taxon>
        <taxon>Bacteroidota</taxon>
        <taxon>Flavobacteriia</taxon>
        <taxon>Flavobacteriales</taxon>
        <taxon>Flavobacteriaceae</taxon>
    </lineage>
</organism>
<keyword evidence="2" id="KW-1185">Reference proteome</keyword>
<proteinExistence type="predicted"/>
<dbReference type="OrthoDB" id="1432964at2"/>
<dbReference type="Proteomes" id="UP000321790">
    <property type="component" value="Unassembled WGS sequence"/>
</dbReference>
<evidence type="ECO:0000313" key="1">
    <source>
        <dbReference type="EMBL" id="TXE11107.1"/>
    </source>
</evidence>
<name>A0A5C7ARW1_9FLAO</name>